<dbReference type="EMBL" id="KQ001729">
    <property type="protein sequence ID" value="KJP85377.1"/>
    <property type="molecule type" value="Genomic_DNA"/>
</dbReference>
<feature type="compositionally biased region" description="Low complexity" evidence="1">
    <location>
        <begin position="294"/>
        <end position="303"/>
    </location>
</feature>
<feature type="compositionally biased region" description="Polar residues" evidence="1">
    <location>
        <begin position="647"/>
        <end position="656"/>
    </location>
</feature>
<keyword evidence="5" id="KW-1185">Reference proteome</keyword>
<feature type="region of interest" description="Disordered" evidence="1">
    <location>
        <begin position="647"/>
        <end position="669"/>
    </location>
</feature>
<dbReference type="InterPro" id="IPR024288">
    <property type="entry name" value="SICA_C"/>
</dbReference>
<feature type="compositionally biased region" description="Low complexity" evidence="1">
    <location>
        <begin position="412"/>
        <end position="430"/>
    </location>
</feature>
<dbReference type="Proteomes" id="UP000054561">
    <property type="component" value="Unassembled WGS sequence"/>
</dbReference>
<dbReference type="Pfam" id="PF12879">
    <property type="entry name" value="SICA_C"/>
    <property type="match status" value="1"/>
</dbReference>
<feature type="region of interest" description="Disordered" evidence="1">
    <location>
        <begin position="251"/>
        <end position="489"/>
    </location>
</feature>
<protein>
    <recommendedName>
        <fullName evidence="3">Schizont-infected cell agglutination C-terminal domain-containing protein</fullName>
    </recommendedName>
</protein>
<evidence type="ECO:0000256" key="1">
    <source>
        <dbReference type="SAM" id="MobiDB-lite"/>
    </source>
</evidence>
<feature type="compositionally biased region" description="Basic and acidic residues" evidence="1">
    <location>
        <begin position="266"/>
        <end position="293"/>
    </location>
</feature>
<evidence type="ECO:0000256" key="2">
    <source>
        <dbReference type="SAM" id="Phobius"/>
    </source>
</evidence>
<feature type="transmembrane region" description="Helical" evidence="2">
    <location>
        <begin position="501"/>
        <end position="525"/>
    </location>
</feature>
<reference evidence="4 5" key="1">
    <citation type="submission" date="2014-03" db="EMBL/GenBank/DDBJ databases">
        <title>The Genome Sequence of Plasmodium fragile nilgiri.</title>
        <authorList>
            <consortium name="The Broad Institute Genomics Platform"/>
            <consortium name="The Broad Institute Genome Sequencing Center for Infectious Disease"/>
            <person name="Neafsey D."/>
            <person name="Duraisingh M."/>
            <person name="Young S.K."/>
            <person name="Zeng Q."/>
            <person name="Gargeya S."/>
            <person name="Abouelleil A."/>
            <person name="Alvarado L."/>
            <person name="Chapman S.B."/>
            <person name="Gainer-Dewar J."/>
            <person name="Goldberg J."/>
            <person name="Griggs A."/>
            <person name="Gujja S."/>
            <person name="Hansen M."/>
            <person name="Howarth C."/>
            <person name="Imamovic A."/>
            <person name="Larimer J."/>
            <person name="Pearson M."/>
            <person name="Poon T.W."/>
            <person name="Priest M."/>
            <person name="Roberts A."/>
            <person name="Saif S."/>
            <person name="Shea T."/>
            <person name="Sykes S."/>
            <person name="Wortman J."/>
            <person name="Nusbaum C."/>
            <person name="Birren B."/>
        </authorList>
    </citation>
    <scope>NUCLEOTIDE SEQUENCE [LARGE SCALE GENOMIC DNA]</scope>
    <source>
        <strain evidence="5">nilgiri</strain>
    </source>
</reference>
<dbReference type="VEuPathDB" id="PlasmoDB:AK88_04977"/>
<dbReference type="GeneID" id="24270291"/>
<sequence length="973" mass="105420">MEANNELAEAWGANCYNTGWNDFGKGHDNHTGQTVADVVRCRVMSVAWAFANWSDKGAHATGPGVHMTKEQQNMFRCEVVNIFGHLLKEKYCSEQKGYRRGVEYSRIAFKSMQSAGINGVGAINGPVIDGTCTACGYGENRRWAHAINLKVVEWLMQHGDIMNEIAAMERAMPCTTKWTDYIKQLDPGQKPIKGGNTEGGTLKDRLSEAGKKKIETAETQLEGAVTQILEKVAQATDHILQRAKEAFQEVQKNANTDATETTAPTTDKKAETKSTEKKDETNEHNTGETKGDQQDTAAAATGASKGAPTNSAAESPTPKDSTEQSSGKDGANGPGSSGSPSAPAEAAPKASDPAASDPTSPSTGPETKSTGTGGYGNTSAKNDDDSGDAVVAGGNDDPPLLNPPKPKPNPNPDQSGSSGSASTGDASAGSGEDGAAGGEGKGGGGGEQAAGGTGSGSAGGGGRSGTGVGAGTGGSSAGAGPALTPATPSVPPGLTWEDVKWYTPAIIPAVVGIGLIAFFLWKYFAYLAKRRRTYRTVRDVPSPPLDDDILQHLQRGAPTLDYGYTMIRDRQPASAAARRAPRPPRVHKRTIIELHLEVLHECEATEWENVKQDYLKIVLQEFARALERDQDSNNNILGVSTSNHGLPGMNVSSTADPPTYSDATDPCPPHERDPWSCMETIQLQTDPSPPNADDPDTCSSMEPIQLARERAPPNEEHSDPWRCMETIQLQTDPCPPHAHDPDPWRCMDTIQLGPDPCPPNEEDPDAWRCMENIDLDAEQNAHSDHGDETSYCTHWIPWIDRNKHILRECTTQPWFNALKSAWKQYLRDHMVANQDSGVYGHRELGDAATVPMNNLDAWKEWVATQHDLMNTYSEEEWFQHLLHNVEEETVPQKGDIPRVEQHLDVENVMAAHDMLRVTDLPPQPLHPQPYMTKPLTAKIWILILALVIEECEVECSLQQTELYVDALLQNMRH</sequence>
<dbReference type="OrthoDB" id="375150at2759"/>
<keyword evidence="2" id="KW-0472">Membrane</keyword>
<feature type="compositionally biased region" description="Low complexity" evidence="1">
    <location>
        <begin position="388"/>
        <end position="399"/>
    </location>
</feature>
<evidence type="ECO:0000313" key="5">
    <source>
        <dbReference type="Proteomes" id="UP000054561"/>
    </source>
</evidence>
<keyword evidence="2" id="KW-0812">Transmembrane</keyword>
<organism evidence="4 5">
    <name type="scientific">Plasmodium fragile</name>
    <dbReference type="NCBI Taxonomy" id="5857"/>
    <lineage>
        <taxon>Eukaryota</taxon>
        <taxon>Sar</taxon>
        <taxon>Alveolata</taxon>
        <taxon>Apicomplexa</taxon>
        <taxon>Aconoidasida</taxon>
        <taxon>Haemosporida</taxon>
        <taxon>Plasmodiidae</taxon>
        <taxon>Plasmodium</taxon>
        <taxon>Plasmodium (Plasmodium)</taxon>
    </lineage>
</organism>
<name>A0A0D9QEY3_PLAFR</name>
<feature type="domain" description="Schizont-infected cell agglutination C-terminal" evidence="3">
    <location>
        <begin position="522"/>
        <end position="651"/>
    </location>
</feature>
<dbReference type="AlphaFoldDB" id="A0A0D9QEY3"/>
<evidence type="ECO:0000259" key="3">
    <source>
        <dbReference type="Pfam" id="PF12879"/>
    </source>
</evidence>
<feature type="compositionally biased region" description="Pro residues" evidence="1">
    <location>
        <begin position="400"/>
        <end position="411"/>
    </location>
</feature>
<keyword evidence="2" id="KW-1133">Transmembrane helix</keyword>
<feature type="compositionally biased region" description="Low complexity" evidence="1">
    <location>
        <begin position="337"/>
        <end position="365"/>
    </location>
</feature>
<dbReference type="RefSeq" id="XP_012338004.1">
    <property type="nucleotide sequence ID" value="XM_012482581.1"/>
</dbReference>
<evidence type="ECO:0000313" key="4">
    <source>
        <dbReference type="EMBL" id="KJP85377.1"/>
    </source>
</evidence>
<gene>
    <name evidence="4" type="ORF">AK88_04977</name>
</gene>
<feature type="compositionally biased region" description="Low complexity" evidence="1">
    <location>
        <begin position="252"/>
        <end position="265"/>
    </location>
</feature>
<proteinExistence type="predicted"/>
<feature type="compositionally biased region" description="Gly residues" evidence="1">
    <location>
        <begin position="431"/>
        <end position="477"/>
    </location>
</feature>
<accession>A0A0D9QEY3</accession>